<protein>
    <recommendedName>
        <fullName evidence="3">Dihydrodiol dehydrogenase</fullName>
    </recommendedName>
</protein>
<reference evidence="2" key="1">
    <citation type="submission" date="2018-12" db="EMBL/GenBank/DDBJ databases">
        <title>Novel natural products biosynthetic potential of the class Ktedonobacteria.</title>
        <authorList>
            <person name="Zheng Y."/>
            <person name="Saitou A."/>
            <person name="Wang C.M."/>
            <person name="Toyoda A."/>
            <person name="Minakuchi Y."/>
            <person name="Sekiguchi Y."/>
            <person name="Ueda K."/>
            <person name="Takano H."/>
            <person name="Sakai Y."/>
            <person name="Yokota A."/>
            <person name="Yabe S."/>
        </authorList>
    </citation>
    <scope>NUCLEOTIDE SEQUENCE</scope>
    <source>
        <strain evidence="2">A3-2</strain>
    </source>
</reference>
<accession>A0A455SYB2</accession>
<gene>
    <name evidence="2" type="ORF">KTA_03500</name>
</gene>
<dbReference type="EMBL" id="AP019377">
    <property type="protein sequence ID" value="BBH92151.1"/>
    <property type="molecule type" value="Genomic_DNA"/>
</dbReference>
<name>A0A455SYB2_9CHLR</name>
<evidence type="ECO:0008006" key="3">
    <source>
        <dbReference type="Google" id="ProtNLM"/>
    </source>
</evidence>
<feature type="region of interest" description="Disordered" evidence="1">
    <location>
        <begin position="83"/>
        <end position="109"/>
    </location>
</feature>
<dbReference type="AlphaFoldDB" id="A0A455SYB2"/>
<organism evidence="2">
    <name type="scientific">Thermogemmatispora argillosa</name>
    <dbReference type="NCBI Taxonomy" id="2045280"/>
    <lineage>
        <taxon>Bacteria</taxon>
        <taxon>Bacillati</taxon>
        <taxon>Chloroflexota</taxon>
        <taxon>Ktedonobacteria</taxon>
        <taxon>Thermogemmatisporales</taxon>
        <taxon>Thermogemmatisporaceae</taxon>
        <taxon>Thermogemmatispora</taxon>
    </lineage>
</organism>
<proteinExistence type="predicted"/>
<evidence type="ECO:0000256" key="1">
    <source>
        <dbReference type="SAM" id="MobiDB-lite"/>
    </source>
</evidence>
<evidence type="ECO:0000313" key="2">
    <source>
        <dbReference type="EMBL" id="BBH92151.1"/>
    </source>
</evidence>
<sequence>MAEHRPTAVTPLPSWADRDMLAADPPTEIGNEFASVLVRRIYTRNGVRLQIISPRLGFEIRLDPLELESLTWQTPETFARLLEHPYGPPGAPRATGHAGNGLEDTHGPS</sequence>